<comment type="caution">
    <text evidence="2">The sequence shown here is derived from an EMBL/GenBank/DDBJ whole genome shotgun (WGS) entry which is preliminary data.</text>
</comment>
<dbReference type="OrthoDB" id="8680283at2"/>
<keyword evidence="3" id="KW-1185">Reference proteome</keyword>
<dbReference type="PANTHER" id="PTHR46331">
    <property type="entry name" value="VALACYCLOVIR HYDROLASE"/>
    <property type="match status" value="1"/>
</dbReference>
<feature type="domain" description="AB hydrolase-1" evidence="1">
    <location>
        <begin position="21"/>
        <end position="126"/>
    </location>
</feature>
<proteinExistence type="predicted"/>
<dbReference type="Proteomes" id="UP000319103">
    <property type="component" value="Unassembled WGS sequence"/>
</dbReference>
<organism evidence="2 3">
    <name type="scientific">Kitasatospora acidiphila</name>
    <dbReference type="NCBI Taxonomy" id="2567942"/>
    <lineage>
        <taxon>Bacteria</taxon>
        <taxon>Bacillati</taxon>
        <taxon>Actinomycetota</taxon>
        <taxon>Actinomycetes</taxon>
        <taxon>Kitasatosporales</taxon>
        <taxon>Streptomycetaceae</taxon>
        <taxon>Kitasatospora</taxon>
    </lineage>
</organism>
<accession>A0A540WB75</accession>
<dbReference type="Pfam" id="PF00561">
    <property type="entry name" value="Abhydrolase_1"/>
    <property type="match status" value="1"/>
</dbReference>
<evidence type="ECO:0000313" key="3">
    <source>
        <dbReference type="Proteomes" id="UP000319103"/>
    </source>
</evidence>
<evidence type="ECO:0000313" key="2">
    <source>
        <dbReference type="EMBL" id="TQF06285.1"/>
    </source>
</evidence>
<dbReference type="GO" id="GO:0017171">
    <property type="term" value="F:serine hydrolase activity"/>
    <property type="evidence" value="ECO:0007669"/>
    <property type="project" value="TreeGrafter"/>
</dbReference>
<dbReference type="SUPFAM" id="SSF53474">
    <property type="entry name" value="alpha/beta-Hydrolases"/>
    <property type="match status" value="1"/>
</dbReference>
<dbReference type="InterPro" id="IPR029058">
    <property type="entry name" value="AB_hydrolase_fold"/>
</dbReference>
<name>A0A540WB75_9ACTN</name>
<gene>
    <name evidence="2" type="ORF">E6W39_33820</name>
</gene>
<dbReference type="PANTHER" id="PTHR46331:SF2">
    <property type="entry name" value="VALACYCLOVIR HYDROLASE"/>
    <property type="match status" value="1"/>
</dbReference>
<dbReference type="InterPro" id="IPR000073">
    <property type="entry name" value="AB_hydrolase_1"/>
</dbReference>
<dbReference type="Gene3D" id="3.40.50.1820">
    <property type="entry name" value="alpha/beta hydrolase"/>
    <property type="match status" value="1"/>
</dbReference>
<evidence type="ECO:0000259" key="1">
    <source>
        <dbReference type="Pfam" id="PF00561"/>
    </source>
</evidence>
<dbReference type="EMBL" id="VIGB01000003">
    <property type="protein sequence ID" value="TQF06285.1"/>
    <property type="molecule type" value="Genomic_DNA"/>
</dbReference>
<reference evidence="2 3" key="1">
    <citation type="submission" date="2019-06" db="EMBL/GenBank/DDBJ databases">
        <title>Description of Kitasatospora acidophila sp. nov. isolated from pine grove soil, and reclassification of Streptomyces novaecaesareae to Kitasatospora novaeceasareae comb. nov.</title>
        <authorList>
            <person name="Kim M.J."/>
        </authorList>
    </citation>
    <scope>NUCLEOTIDE SEQUENCE [LARGE SCALE GENOMIC DNA]</scope>
    <source>
        <strain evidence="2 3">MMS16-CNU292</strain>
    </source>
</reference>
<sequence>MSYAEVNGVNLYYTEQGSGEPLVLLHGGLGSTEMVAPLIPALAEHRRVIAVDLQGHGRTADVDRPIRYQTLGDDIAALIKHLGLGRADLLGYSFGGSTALRTAIQHPELVRRLVVVSIAFARSGWYPEILEAMGEMGPESAEAMKPSPIYQTYAAVAPRPEDWPLLHTKMSDLLTQEYDWSTEVAALNVPTLLAFADADSITPAHMVEFWRLLGGGQRDAGWAAADRPVSRLAVLPGATHYDVLHAPALLPAAISFLTA</sequence>
<keyword evidence="2" id="KW-0378">Hydrolase</keyword>
<dbReference type="PRINTS" id="PR00111">
    <property type="entry name" value="ABHYDROLASE"/>
</dbReference>
<protein>
    <submittedName>
        <fullName evidence="2">Alpha/beta hydrolase</fullName>
    </submittedName>
</protein>
<dbReference type="AlphaFoldDB" id="A0A540WB75"/>
<dbReference type="RefSeq" id="WP_141636718.1">
    <property type="nucleotide sequence ID" value="NZ_VIGB01000003.1"/>
</dbReference>